<accession>A0A7W5FEJ3</accession>
<dbReference type="SUPFAM" id="SSF51430">
    <property type="entry name" value="NAD(P)-linked oxidoreductase"/>
    <property type="match status" value="1"/>
</dbReference>
<sequence length="118" mass="11780">MVFTVGPATVAPTWLRGRPGIAAPIASARTLDQLPALIAAATLDLTAAEVEALDEVSARVPQWSADETGVVGGGHVLVAVTADQAACPPVPGGLISGRCRAPGAPAPVPWCRIRGPGG</sequence>
<dbReference type="RefSeq" id="WP_183220327.1">
    <property type="nucleotide sequence ID" value="NZ_BMPW01000004.1"/>
</dbReference>
<name>A0A7W5FEJ3_9ACTN</name>
<dbReference type="EMBL" id="JACHXF010000006">
    <property type="protein sequence ID" value="MBB3095514.1"/>
    <property type="molecule type" value="Genomic_DNA"/>
</dbReference>
<organism evidence="1 2">
    <name type="scientific">Actinoplanes campanulatus</name>
    <dbReference type="NCBI Taxonomy" id="113559"/>
    <lineage>
        <taxon>Bacteria</taxon>
        <taxon>Bacillati</taxon>
        <taxon>Actinomycetota</taxon>
        <taxon>Actinomycetes</taxon>
        <taxon>Micromonosporales</taxon>
        <taxon>Micromonosporaceae</taxon>
        <taxon>Actinoplanes</taxon>
    </lineage>
</organism>
<dbReference type="Gene3D" id="3.20.20.100">
    <property type="entry name" value="NADP-dependent oxidoreductase domain"/>
    <property type="match status" value="1"/>
</dbReference>
<dbReference type="InterPro" id="IPR036812">
    <property type="entry name" value="NAD(P)_OxRdtase_dom_sf"/>
</dbReference>
<evidence type="ECO:0000313" key="1">
    <source>
        <dbReference type="EMBL" id="MBB3095514.1"/>
    </source>
</evidence>
<reference evidence="1 2" key="1">
    <citation type="submission" date="2020-08" db="EMBL/GenBank/DDBJ databases">
        <title>Genomic Encyclopedia of Type Strains, Phase III (KMG-III): the genomes of soil and plant-associated and newly described type strains.</title>
        <authorList>
            <person name="Whitman W."/>
        </authorList>
    </citation>
    <scope>NUCLEOTIDE SEQUENCE [LARGE SCALE GENOMIC DNA]</scope>
    <source>
        <strain evidence="1 2">CECT 3287</strain>
    </source>
</reference>
<evidence type="ECO:0008006" key="3">
    <source>
        <dbReference type="Google" id="ProtNLM"/>
    </source>
</evidence>
<protein>
    <recommendedName>
        <fullName evidence="3">Aldo/keto reductase family protein</fullName>
    </recommendedName>
</protein>
<dbReference type="AlphaFoldDB" id="A0A7W5FEJ3"/>
<keyword evidence="2" id="KW-1185">Reference proteome</keyword>
<evidence type="ECO:0000313" key="2">
    <source>
        <dbReference type="Proteomes" id="UP000590749"/>
    </source>
</evidence>
<gene>
    <name evidence="1" type="ORF">FHR83_003184</name>
</gene>
<dbReference type="Proteomes" id="UP000590749">
    <property type="component" value="Unassembled WGS sequence"/>
</dbReference>
<proteinExistence type="predicted"/>
<comment type="caution">
    <text evidence="1">The sequence shown here is derived from an EMBL/GenBank/DDBJ whole genome shotgun (WGS) entry which is preliminary data.</text>
</comment>